<protein>
    <recommendedName>
        <fullName evidence="4">Retrotransposon gag domain-containing protein</fullName>
    </recommendedName>
</protein>
<proteinExistence type="predicted"/>
<feature type="compositionally biased region" description="Polar residues" evidence="1">
    <location>
        <begin position="414"/>
        <end position="427"/>
    </location>
</feature>
<dbReference type="HOGENOM" id="CLU_039233_0_0_1"/>
<dbReference type="PANTHER" id="PTHR33223:SF10">
    <property type="entry name" value="AMINOTRANSFERASE-LIKE PLANT MOBILE DOMAIN-CONTAINING PROTEIN"/>
    <property type="match status" value="1"/>
</dbReference>
<feature type="region of interest" description="Disordered" evidence="1">
    <location>
        <begin position="110"/>
        <end position="149"/>
    </location>
</feature>
<dbReference type="Proteomes" id="UP000032141">
    <property type="component" value="Chromosome C6"/>
</dbReference>
<feature type="region of interest" description="Disordered" evidence="1">
    <location>
        <begin position="44"/>
        <end position="97"/>
    </location>
</feature>
<accession>A0A0D3CNJ6</accession>
<feature type="compositionally biased region" description="Basic and acidic residues" evidence="1">
    <location>
        <begin position="505"/>
        <end position="526"/>
    </location>
</feature>
<evidence type="ECO:0008006" key="4">
    <source>
        <dbReference type="Google" id="ProtNLM"/>
    </source>
</evidence>
<feature type="compositionally biased region" description="Basic and acidic residues" evidence="1">
    <location>
        <begin position="454"/>
        <end position="464"/>
    </location>
</feature>
<dbReference type="AlphaFoldDB" id="A0A0D3CNJ6"/>
<feature type="compositionally biased region" description="Basic and acidic residues" evidence="1">
    <location>
        <begin position="483"/>
        <end position="493"/>
    </location>
</feature>
<sequence>MTELRGMLSSLIDEIRNQRVANQTITNRLDQAERELAEQRAANIRERNQTPLDPLRATSNPQSTGLFGTPEIPSARSGRYTGENSQRPPPQGMTHRSLSYSGLDEIDTGLQRPRSTLIQFQNGSTERQGEPRTRIPPSNHLIPENRTPSATRTFHQVGFDNSTEQARRHDLCGSVNIDPQREDLRIPNETGAFQNYIERNDAELKRIHAIVHMATSSALDIDMVIEETRRTPFTNRIASVRLYHVGKLKFPEYAGNTDPKAHVRAFRLAISRAHLTDDEKEAGCCCFFAENLTGAALEWFAGLEENSIDNFTQLQAPFEPLRTYINKFQEIKAKISHPNEVVALATLKNGVWFSSKFREELAARVPISLDDALHRASYFATHEEEVAALKEQYSANKNNAAKKPTAPMEPATKGQHSYAINNSPQKSSTYDLSKYCAFHDRKGHSTEECRAALRSQNENKKTTEETGEGEEEPVTPKSNRKNQSLDKQKRQGDRAGITELPTPSSEEKSRHDFVGAKANAADEIRS</sequence>
<keyword evidence="3" id="KW-1185">Reference proteome</keyword>
<evidence type="ECO:0000313" key="3">
    <source>
        <dbReference type="Proteomes" id="UP000032141"/>
    </source>
</evidence>
<dbReference type="eggNOG" id="KOG0017">
    <property type="taxonomic scope" value="Eukaryota"/>
</dbReference>
<dbReference type="PANTHER" id="PTHR33223">
    <property type="entry name" value="CCHC-TYPE DOMAIN-CONTAINING PROTEIN"/>
    <property type="match status" value="1"/>
</dbReference>
<dbReference type="EnsemblPlants" id="Bo6g002160.1">
    <property type="protein sequence ID" value="Bo6g002160.1"/>
    <property type="gene ID" value="Bo6g002160"/>
</dbReference>
<feature type="region of interest" description="Disordered" evidence="1">
    <location>
        <begin position="399"/>
        <end position="427"/>
    </location>
</feature>
<reference evidence="2 3" key="1">
    <citation type="journal article" date="2014" name="Genome Biol.">
        <title>Transcriptome and methylome profiling reveals relics of genome dominance in the mesopolyploid Brassica oleracea.</title>
        <authorList>
            <person name="Parkin I.A."/>
            <person name="Koh C."/>
            <person name="Tang H."/>
            <person name="Robinson S.J."/>
            <person name="Kagale S."/>
            <person name="Clarke W.E."/>
            <person name="Town C.D."/>
            <person name="Nixon J."/>
            <person name="Krishnakumar V."/>
            <person name="Bidwell S.L."/>
            <person name="Denoeud F."/>
            <person name="Belcram H."/>
            <person name="Links M.G."/>
            <person name="Just J."/>
            <person name="Clarke C."/>
            <person name="Bender T."/>
            <person name="Huebert T."/>
            <person name="Mason A.S."/>
            <person name="Pires J.C."/>
            <person name="Barker G."/>
            <person name="Moore J."/>
            <person name="Walley P.G."/>
            <person name="Manoli S."/>
            <person name="Batley J."/>
            <person name="Edwards D."/>
            <person name="Nelson M.N."/>
            <person name="Wang X."/>
            <person name="Paterson A.H."/>
            <person name="King G."/>
            <person name="Bancroft I."/>
            <person name="Chalhoub B."/>
            <person name="Sharpe A.G."/>
        </authorList>
    </citation>
    <scope>NUCLEOTIDE SEQUENCE</scope>
    <source>
        <strain evidence="2 3">cv. TO1000</strain>
    </source>
</reference>
<feature type="compositionally biased region" description="Polar residues" evidence="1">
    <location>
        <begin position="113"/>
        <end position="126"/>
    </location>
</feature>
<organism evidence="2 3">
    <name type="scientific">Brassica oleracea var. oleracea</name>
    <dbReference type="NCBI Taxonomy" id="109376"/>
    <lineage>
        <taxon>Eukaryota</taxon>
        <taxon>Viridiplantae</taxon>
        <taxon>Streptophyta</taxon>
        <taxon>Embryophyta</taxon>
        <taxon>Tracheophyta</taxon>
        <taxon>Spermatophyta</taxon>
        <taxon>Magnoliopsida</taxon>
        <taxon>eudicotyledons</taxon>
        <taxon>Gunneridae</taxon>
        <taxon>Pentapetalae</taxon>
        <taxon>rosids</taxon>
        <taxon>malvids</taxon>
        <taxon>Brassicales</taxon>
        <taxon>Brassicaceae</taxon>
        <taxon>Brassiceae</taxon>
        <taxon>Brassica</taxon>
    </lineage>
</organism>
<evidence type="ECO:0000256" key="1">
    <source>
        <dbReference type="SAM" id="MobiDB-lite"/>
    </source>
</evidence>
<feature type="region of interest" description="Disordered" evidence="1">
    <location>
        <begin position="454"/>
        <end position="526"/>
    </location>
</feature>
<reference evidence="2" key="2">
    <citation type="submission" date="2015-03" db="UniProtKB">
        <authorList>
            <consortium name="EnsemblPlants"/>
        </authorList>
    </citation>
    <scope>IDENTIFICATION</scope>
</reference>
<feature type="compositionally biased region" description="Polar residues" evidence="1">
    <location>
        <begin position="57"/>
        <end position="66"/>
    </location>
</feature>
<name>A0A0D3CNJ6_BRAOL</name>
<evidence type="ECO:0000313" key="2">
    <source>
        <dbReference type="EnsemblPlants" id="Bo6g002160.1"/>
    </source>
</evidence>
<dbReference type="Gramene" id="Bo6g002160.1">
    <property type="protein sequence ID" value="Bo6g002160.1"/>
    <property type="gene ID" value="Bo6g002160"/>
</dbReference>